<name>A0A164M2T4_9AGAM</name>
<evidence type="ECO:0000313" key="2">
    <source>
        <dbReference type="Proteomes" id="UP000076722"/>
    </source>
</evidence>
<accession>A0A164M2T4</accession>
<organism evidence="1 2">
    <name type="scientific">Sistotremastrum niveocremeum HHB9708</name>
    <dbReference type="NCBI Taxonomy" id="1314777"/>
    <lineage>
        <taxon>Eukaryota</taxon>
        <taxon>Fungi</taxon>
        <taxon>Dikarya</taxon>
        <taxon>Basidiomycota</taxon>
        <taxon>Agaricomycotina</taxon>
        <taxon>Agaricomycetes</taxon>
        <taxon>Sistotremastrales</taxon>
        <taxon>Sistotremastraceae</taxon>
        <taxon>Sertulicium</taxon>
        <taxon>Sertulicium niveocremeum</taxon>
    </lineage>
</organism>
<gene>
    <name evidence="1" type="ORF">SISNIDRAFT_492094</name>
</gene>
<dbReference type="Proteomes" id="UP000076722">
    <property type="component" value="Unassembled WGS sequence"/>
</dbReference>
<dbReference type="AlphaFoldDB" id="A0A164M2T4"/>
<proteinExistence type="predicted"/>
<evidence type="ECO:0000313" key="1">
    <source>
        <dbReference type="EMBL" id="KZS86295.1"/>
    </source>
</evidence>
<reference evidence="1 2" key="1">
    <citation type="journal article" date="2016" name="Mol. Biol. Evol.">
        <title>Comparative Genomics of Early-Diverging Mushroom-Forming Fungi Provides Insights into the Origins of Lignocellulose Decay Capabilities.</title>
        <authorList>
            <person name="Nagy L.G."/>
            <person name="Riley R."/>
            <person name="Tritt A."/>
            <person name="Adam C."/>
            <person name="Daum C."/>
            <person name="Floudas D."/>
            <person name="Sun H."/>
            <person name="Yadav J.S."/>
            <person name="Pangilinan J."/>
            <person name="Larsson K.H."/>
            <person name="Matsuura K."/>
            <person name="Barry K."/>
            <person name="Labutti K."/>
            <person name="Kuo R."/>
            <person name="Ohm R.A."/>
            <person name="Bhattacharya S.S."/>
            <person name="Shirouzu T."/>
            <person name="Yoshinaga Y."/>
            <person name="Martin F.M."/>
            <person name="Grigoriev I.V."/>
            <person name="Hibbett D.S."/>
        </authorList>
    </citation>
    <scope>NUCLEOTIDE SEQUENCE [LARGE SCALE GENOMIC DNA]</scope>
    <source>
        <strain evidence="1 2">HHB9708</strain>
    </source>
</reference>
<keyword evidence="2" id="KW-1185">Reference proteome</keyword>
<protein>
    <submittedName>
        <fullName evidence="1">Uncharacterized protein</fullName>
    </submittedName>
</protein>
<dbReference type="OrthoDB" id="3269456at2759"/>
<sequence length="293" mass="33580">MSATTFTTLNTELSKTRAANAAKLLDETYPGRMLRPFDEINMVYSQYNRAGDHQFLVGGGIEEQTFQAVGYIVSQRLPPVTSVSDITRTIGWARQTVEISGIGANYFTEYTEFLRSIVEGIRDIPEIRKDPLPESRQVKWKETDFLIHDSLLFSLPYVTELRNASNQEPITFSESIDPHGHMESATKKYMARSLIHTSDNVCEYLARDQELRTPSRDIHPSQINVGDLVNVSFVLRIKDLNASKKKDWKNRQVFLTLRAITKLEHTEWKSLRADFIYPVKESESTRVQIDSKT</sequence>
<dbReference type="EMBL" id="KV419584">
    <property type="protein sequence ID" value="KZS86295.1"/>
    <property type="molecule type" value="Genomic_DNA"/>
</dbReference>